<evidence type="ECO:0000256" key="2">
    <source>
        <dbReference type="ARBA" id="ARBA00022737"/>
    </source>
</evidence>
<evidence type="ECO:0000256" key="3">
    <source>
        <dbReference type="SAM" id="MobiDB-lite"/>
    </source>
</evidence>
<name>A0A830CHV2_9LAMI</name>
<dbReference type="Proteomes" id="UP000653305">
    <property type="component" value="Unassembled WGS sequence"/>
</dbReference>
<dbReference type="SMART" id="SM00054">
    <property type="entry name" value="EFh"/>
    <property type="match status" value="3"/>
</dbReference>
<evidence type="ECO:0000313" key="6">
    <source>
        <dbReference type="Proteomes" id="UP000653305"/>
    </source>
</evidence>
<dbReference type="Gene3D" id="1.10.238.10">
    <property type="entry name" value="EF-hand"/>
    <property type="match status" value="2"/>
</dbReference>
<reference evidence="5" key="1">
    <citation type="submission" date="2020-07" db="EMBL/GenBank/DDBJ databases">
        <title>Ethylene signaling mediates host invasion by parasitic plants.</title>
        <authorList>
            <person name="Yoshida S."/>
        </authorList>
    </citation>
    <scope>NUCLEOTIDE SEQUENCE</scope>
    <source>
        <strain evidence="5">Okayama</strain>
    </source>
</reference>
<organism evidence="5 6">
    <name type="scientific">Phtheirospermum japonicum</name>
    <dbReference type="NCBI Taxonomy" id="374723"/>
    <lineage>
        <taxon>Eukaryota</taxon>
        <taxon>Viridiplantae</taxon>
        <taxon>Streptophyta</taxon>
        <taxon>Embryophyta</taxon>
        <taxon>Tracheophyta</taxon>
        <taxon>Spermatophyta</taxon>
        <taxon>Magnoliopsida</taxon>
        <taxon>eudicotyledons</taxon>
        <taxon>Gunneridae</taxon>
        <taxon>Pentapetalae</taxon>
        <taxon>asterids</taxon>
        <taxon>lamiids</taxon>
        <taxon>Lamiales</taxon>
        <taxon>Orobanchaceae</taxon>
        <taxon>Orobanchaceae incertae sedis</taxon>
        <taxon>Phtheirospermum</taxon>
    </lineage>
</organism>
<dbReference type="Pfam" id="PF13499">
    <property type="entry name" value="EF-hand_7"/>
    <property type="match status" value="1"/>
</dbReference>
<proteinExistence type="predicted"/>
<feature type="domain" description="EF-hand" evidence="4">
    <location>
        <begin position="1"/>
        <end position="25"/>
    </location>
</feature>
<gene>
    <name evidence="5" type="ORF">PHJA_001925300</name>
</gene>
<comment type="caution">
    <text evidence="5">The sequence shown here is derived from an EMBL/GenBank/DDBJ whole genome shotgun (WGS) entry which is preliminary data.</text>
</comment>
<dbReference type="InterPro" id="IPR011992">
    <property type="entry name" value="EF-hand-dom_pair"/>
</dbReference>
<evidence type="ECO:0000259" key="4">
    <source>
        <dbReference type="PROSITE" id="PS50222"/>
    </source>
</evidence>
<dbReference type="InterPro" id="IPR039647">
    <property type="entry name" value="EF_hand_pair_protein_CML-like"/>
</dbReference>
<protein>
    <submittedName>
        <fullName evidence="5">Probable calcium-binding protein cml36</fullName>
    </submittedName>
</protein>
<feature type="domain" description="EF-hand" evidence="4">
    <location>
        <begin position="65"/>
        <end position="100"/>
    </location>
</feature>
<accession>A0A830CHV2</accession>
<dbReference type="PROSITE" id="PS50222">
    <property type="entry name" value="EF_HAND_2"/>
    <property type="match status" value="3"/>
</dbReference>
<evidence type="ECO:0000256" key="1">
    <source>
        <dbReference type="ARBA" id="ARBA00022723"/>
    </source>
</evidence>
<dbReference type="OrthoDB" id="26525at2759"/>
<dbReference type="GO" id="GO:0043226">
    <property type="term" value="C:organelle"/>
    <property type="evidence" value="ECO:0007669"/>
    <property type="project" value="UniProtKB-ARBA"/>
</dbReference>
<sequence length="155" mass="16860">MIDRDGDGKIMTEDLERLLGRLGAAAELPSREELTLMLSEVDRDGSGCISLEGFHAIGSAFAPPACDGEMREAFDFFASDRDGRITATELFRVFRTIGDAECMLEDCQHMIRGWTAAGRGSCAFRSSAEPPNEGRDEEGEGDGFEEKMVGSRVGI</sequence>
<keyword evidence="2" id="KW-0677">Repeat</keyword>
<feature type="domain" description="EF-hand" evidence="4">
    <location>
        <begin position="29"/>
        <end position="64"/>
    </location>
</feature>
<keyword evidence="1" id="KW-0479">Metal-binding</keyword>
<keyword evidence="6" id="KW-1185">Reference proteome</keyword>
<dbReference type="AlphaFoldDB" id="A0A830CHV2"/>
<dbReference type="Pfam" id="PF13405">
    <property type="entry name" value="EF-hand_6"/>
    <property type="match status" value="1"/>
</dbReference>
<dbReference type="InterPro" id="IPR002048">
    <property type="entry name" value="EF_hand_dom"/>
</dbReference>
<feature type="region of interest" description="Disordered" evidence="3">
    <location>
        <begin position="124"/>
        <end position="155"/>
    </location>
</feature>
<dbReference type="FunFam" id="1.10.238.10:FF:000178">
    <property type="entry name" value="Calmodulin-2 A"/>
    <property type="match status" value="1"/>
</dbReference>
<dbReference type="CDD" id="cd00051">
    <property type="entry name" value="EFh"/>
    <property type="match status" value="1"/>
</dbReference>
<dbReference type="EMBL" id="BMAC01000503">
    <property type="protein sequence ID" value="GFP97812.1"/>
    <property type="molecule type" value="Genomic_DNA"/>
</dbReference>
<dbReference type="PANTHER" id="PTHR10891">
    <property type="entry name" value="EF-HAND CALCIUM-BINDING DOMAIN CONTAINING PROTEIN"/>
    <property type="match status" value="1"/>
</dbReference>
<dbReference type="GO" id="GO:0005509">
    <property type="term" value="F:calcium ion binding"/>
    <property type="evidence" value="ECO:0007669"/>
    <property type="project" value="InterPro"/>
</dbReference>
<evidence type="ECO:0000313" key="5">
    <source>
        <dbReference type="EMBL" id="GFP97812.1"/>
    </source>
</evidence>
<dbReference type="SUPFAM" id="SSF47473">
    <property type="entry name" value="EF-hand"/>
    <property type="match status" value="1"/>
</dbReference>